<reference evidence="1" key="1">
    <citation type="journal article" date="2021" name="Proc. Natl. Acad. Sci. U.S.A.">
        <title>A Catalog of Tens of Thousands of Viruses from Human Metagenomes Reveals Hidden Associations with Chronic Diseases.</title>
        <authorList>
            <person name="Tisza M.J."/>
            <person name="Buck C.B."/>
        </authorList>
    </citation>
    <scope>NUCLEOTIDE SEQUENCE</scope>
    <source>
        <strain evidence="1">Ct3wi9</strain>
    </source>
</reference>
<evidence type="ECO:0000313" key="1">
    <source>
        <dbReference type="EMBL" id="DAD86636.1"/>
    </source>
</evidence>
<sequence>MYNLQSCATALFVLWYYFYEIRDKIESHLNDPNYKQYCDEIII</sequence>
<name>A0A8S5MWQ3_9CAUD</name>
<dbReference type="EMBL" id="BK015006">
    <property type="protein sequence ID" value="DAD86636.1"/>
    <property type="molecule type" value="Genomic_DNA"/>
</dbReference>
<accession>A0A8S5MWQ3</accession>
<protein>
    <submittedName>
        <fullName evidence="1">Uncharacterized protein</fullName>
    </submittedName>
</protein>
<proteinExistence type="predicted"/>
<organism evidence="1">
    <name type="scientific">Myoviridae sp. ct3wi9</name>
    <dbReference type="NCBI Taxonomy" id="2826610"/>
    <lineage>
        <taxon>Viruses</taxon>
        <taxon>Duplodnaviria</taxon>
        <taxon>Heunggongvirae</taxon>
        <taxon>Uroviricota</taxon>
        <taxon>Caudoviricetes</taxon>
    </lineage>
</organism>